<accession>A0A4V4LDL0</accession>
<dbReference type="PROSITE" id="PS50097">
    <property type="entry name" value="BTB"/>
    <property type="match status" value="1"/>
</dbReference>
<dbReference type="Pfam" id="PF00651">
    <property type="entry name" value="BTB"/>
    <property type="match status" value="1"/>
</dbReference>
<dbReference type="PANTHER" id="PTHR24413">
    <property type="entry name" value="SPECKLE-TYPE POZ PROTEIN"/>
    <property type="match status" value="1"/>
</dbReference>
<evidence type="ECO:0000313" key="2">
    <source>
        <dbReference type="EMBL" id="TIA31467.1"/>
    </source>
</evidence>
<protein>
    <recommendedName>
        <fullName evidence="1">BTB domain-containing protein</fullName>
    </recommendedName>
</protein>
<comment type="caution">
    <text evidence="2">The sequence shown here is derived from an EMBL/GenBank/DDBJ whole genome shotgun (WGS) entry which is preliminary data.</text>
</comment>
<dbReference type="CDD" id="cd18186">
    <property type="entry name" value="BTB_POZ_ZBTB_KLHL-like"/>
    <property type="match status" value="1"/>
</dbReference>
<dbReference type="SUPFAM" id="SSF54695">
    <property type="entry name" value="POZ domain"/>
    <property type="match status" value="1"/>
</dbReference>
<organism evidence="2 3">
    <name type="scientific">Aureobasidium pullulans</name>
    <name type="common">Black yeast</name>
    <name type="synonym">Pullularia pullulans</name>
    <dbReference type="NCBI Taxonomy" id="5580"/>
    <lineage>
        <taxon>Eukaryota</taxon>
        <taxon>Fungi</taxon>
        <taxon>Dikarya</taxon>
        <taxon>Ascomycota</taxon>
        <taxon>Pezizomycotina</taxon>
        <taxon>Dothideomycetes</taxon>
        <taxon>Dothideomycetidae</taxon>
        <taxon>Dothideales</taxon>
        <taxon>Saccotheciaceae</taxon>
        <taxon>Aureobasidium</taxon>
    </lineage>
</organism>
<sequence length="222" mass="25137">MASSTDTNAGALKRKRNFFNDEELSDVIIKFGEKQVFAHKVILASGSIWFEKALLGNFSEAKKKVIDLGTEDDPDALIAMLKHQYGYGFACQDVPDERSEDCVNYYLNVYKLADFYDVDALGLDVVQSIKEHLTSDISFCGTKYGLYDETIFGMQRVLGPEAVQYADKLLLSTMKEFVLQWAKELMHEKKFVQELALGKMFDKEFGIVFLNKVCELLDDTGS</sequence>
<dbReference type="EMBL" id="QZBZ01000287">
    <property type="protein sequence ID" value="TIA31467.1"/>
    <property type="molecule type" value="Genomic_DNA"/>
</dbReference>
<feature type="domain" description="BTB" evidence="1">
    <location>
        <begin position="25"/>
        <end position="85"/>
    </location>
</feature>
<dbReference type="InterPro" id="IPR000210">
    <property type="entry name" value="BTB/POZ_dom"/>
</dbReference>
<dbReference type="SMART" id="SM00225">
    <property type="entry name" value="BTB"/>
    <property type="match status" value="1"/>
</dbReference>
<dbReference type="InterPro" id="IPR011333">
    <property type="entry name" value="SKP1/BTB/POZ_sf"/>
</dbReference>
<dbReference type="Gene3D" id="3.30.710.10">
    <property type="entry name" value="Potassium Channel Kv1.1, Chain A"/>
    <property type="match status" value="1"/>
</dbReference>
<evidence type="ECO:0000259" key="1">
    <source>
        <dbReference type="PROSITE" id="PS50097"/>
    </source>
</evidence>
<name>A0A4V4LDL0_AURPU</name>
<proteinExistence type="predicted"/>
<dbReference type="AlphaFoldDB" id="A0A4V4LDL0"/>
<reference evidence="2 3" key="1">
    <citation type="submission" date="2018-10" db="EMBL/GenBank/DDBJ databases">
        <title>Fifty Aureobasidium pullulans genomes reveal a recombining polyextremotolerant generalist.</title>
        <authorList>
            <person name="Gostincar C."/>
            <person name="Turk M."/>
            <person name="Zajc J."/>
            <person name="Gunde-Cimerman N."/>
        </authorList>
    </citation>
    <scope>NUCLEOTIDE SEQUENCE [LARGE SCALE GENOMIC DNA]</scope>
    <source>
        <strain evidence="2 3">EXF-1645</strain>
    </source>
</reference>
<gene>
    <name evidence="2" type="ORF">D6C78_08897</name>
</gene>
<dbReference type="Proteomes" id="UP000308724">
    <property type="component" value="Unassembled WGS sequence"/>
</dbReference>
<evidence type="ECO:0000313" key="3">
    <source>
        <dbReference type="Proteomes" id="UP000308724"/>
    </source>
</evidence>